<sequence length="84" mass="9628">MKYNQEINNILVQYCLGQISSGYVIMPRSTLSVRFITSTVKQITAQKNFRFSACGDKEQELRRKLADLKQNLCGIVMELLPQQS</sequence>
<dbReference type="EMBL" id="JAYWIO010000001">
    <property type="protein sequence ID" value="KAK7287052.1"/>
    <property type="molecule type" value="Genomic_DNA"/>
</dbReference>
<keyword evidence="2" id="KW-1185">Reference proteome</keyword>
<comment type="caution">
    <text evidence="1">The sequence shown here is derived from an EMBL/GenBank/DDBJ whole genome shotgun (WGS) entry which is preliminary data.</text>
</comment>
<dbReference type="Proteomes" id="UP001372338">
    <property type="component" value="Unassembled WGS sequence"/>
</dbReference>
<reference evidence="1 2" key="1">
    <citation type="submission" date="2024-01" db="EMBL/GenBank/DDBJ databases">
        <title>The genomes of 5 underutilized Papilionoideae crops provide insights into root nodulation and disease resistanc.</title>
        <authorList>
            <person name="Yuan L."/>
        </authorList>
    </citation>
    <scope>NUCLEOTIDE SEQUENCE [LARGE SCALE GENOMIC DNA]</scope>
    <source>
        <strain evidence="1">ZHUSHIDOU_FW_LH</strain>
        <tissue evidence="1">Leaf</tissue>
    </source>
</reference>
<gene>
    <name evidence="1" type="ORF">RIF29_00043</name>
</gene>
<accession>A0AAN9IVC0</accession>
<proteinExistence type="predicted"/>
<protein>
    <submittedName>
        <fullName evidence="1">Uncharacterized protein</fullName>
    </submittedName>
</protein>
<organism evidence="1 2">
    <name type="scientific">Crotalaria pallida</name>
    <name type="common">Smooth rattlebox</name>
    <name type="synonym">Crotalaria striata</name>
    <dbReference type="NCBI Taxonomy" id="3830"/>
    <lineage>
        <taxon>Eukaryota</taxon>
        <taxon>Viridiplantae</taxon>
        <taxon>Streptophyta</taxon>
        <taxon>Embryophyta</taxon>
        <taxon>Tracheophyta</taxon>
        <taxon>Spermatophyta</taxon>
        <taxon>Magnoliopsida</taxon>
        <taxon>eudicotyledons</taxon>
        <taxon>Gunneridae</taxon>
        <taxon>Pentapetalae</taxon>
        <taxon>rosids</taxon>
        <taxon>fabids</taxon>
        <taxon>Fabales</taxon>
        <taxon>Fabaceae</taxon>
        <taxon>Papilionoideae</taxon>
        <taxon>50 kb inversion clade</taxon>
        <taxon>genistoids sensu lato</taxon>
        <taxon>core genistoids</taxon>
        <taxon>Crotalarieae</taxon>
        <taxon>Crotalaria</taxon>
    </lineage>
</organism>
<name>A0AAN9IVC0_CROPI</name>
<evidence type="ECO:0000313" key="2">
    <source>
        <dbReference type="Proteomes" id="UP001372338"/>
    </source>
</evidence>
<dbReference type="AlphaFoldDB" id="A0AAN9IVC0"/>
<evidence type="ECO:0000313" key="1">
    <source>
        <dbReference type="EMBL" id="KAK7287052.1"/>
    </source>
</evidence>